<proteinExistence type="predicted"/>
<accession>A0A0C9YUE7</accession>
<feature type="compositionally biased region" description="Polar residues" evidence="1">
    <location>
        <begin position="12"/>
        <end position="29"/>
    </location>
</feature>
<evidence type="ECO:0000313" key="3">
    <source>
        <dbReference type="Proteomes" id="UP000054018"/>
    </source>
</evidence>
<feature type="compositionally biased region" description="Low complexity" evidence="1">
    <location>
        <begin position="58"/>
        <end position="67"/>
    </location>
</feature>
<evidence type="ECO:0000256" key="1">
    <source>
        <dbReference type="SAM" id="MobiDB-lite"/>
    </source>
</evidence>
<gene>
    <name evidence="2" type="ORF">PISMIDRAFT_19522</name>
</gene>
<dbReference type="HOGENOM" id="CLU_1960447_0_0_1"/>
<dbReference type="EMBL" id="KN834215">
    <property type="protein sequence ID" value="KIK11453.1"/>
    <property type="molecule type" value="Genomic_DNA"/>
</dbReference>
<keyword evidence="3" id="KW-1185">Reference proteome</keyword>
<dbReference type="Proteomes" id="UP000054018">
    <property type="component" value="Unassembled WGS sequence"/>
</dbReference>
<feature type="region of interest" description="Disordered" evidence="1">
    <location>
        <begin position="1"/>
        <end position="29"/>
    </location>
</feature>
<protein>
    <submittedName>
        <fullName evidence="2">Uncharacterized protein</fullName>
    </submittedName>
</protein>
<feature type="compositionally biased region" description="Low complexity" evidence="1">
    <location>
        <begin position="92"/>
        <end position="104"/>
    </location>
</feature>
<reference evidence="2 3" key="1">
    <citation type="submission" date="2014-04" db="EMBL/GenBank/DDBJ databases">
        <authorList>
            <consortium name="DOE Joint Genome Institute"/>
            <person name="Kuo A."/>
            <person name="Kohler A."/>
            <person name="Costa M.D."/>
            <person name="Nagy L.G."/>
            <person name="Floudas D."/>
            <person name="Copeland A."/>
            <person name="Barry K.W."/>
            <person name="Cichocki N."/>
            <person name="Veneault-Fourrey C."/>
            <person name="LaButti K."/>
            <person name="Lindquist E.A."/>
            <person name="Lipzen A."/>
            <person name="Lundell T."/>
            <person name="Morin E."/>
            <person name="Murat C."/>
            <person name="Sun H."/>
            <person name="Tunlid A."/>
            <person name="Henrissat B."/>
            <person name="Grigoriev I.V."/>
            <person name="Hibbett D.S."/>
            <person name="Martin F."/>
            <person name="Nordberg H.P."/>
            <person name="Cantor M.N."/>
            <person name="Hua S.X."/>
        </authorList>
    </citation>
    <scope>NUCLEOTIDE SEQUENCE [LARGE SCALE GENOMIC DNA]</scope>
    <source>
        <strain evidence="2 3">441</strain>
    </source>
</reference>
<evidence type="ECO:0000313" key="2">
    <source>
        <dbReference type="EMBL" id="KIK11453.1"/>
    </source>
</evidence>
<reference evidence="3" key="2">
    <citation type="submission" date="2015-01" db="EMBL/GenBank/DDBJ databases">
        <title>Evolutionary Origins and Diversification of the Mycorrhizal Mutualists.</title>
        <authorList>
            <consortium name="DOE Joint Genome Institute"/>
            <consortium name="Mycorrhizal Genomics Consortium"/>
            <person name="Kohler A."/>
            <person name="Kuo A."/>
            <person name="Nagy L.G."/>
            <person name="Floudas D."/>
            <person name="Copeland A."/>
            <person name="Barry K.W."/>
            <person name="Cichocki N."/>
            <person name="Veneault-Fourrey C."/>
            <person name="LaButti K."/>
            <person name="Lindquist E.A."/>
            <person name="Lipzen A."/>
            <person name="Lundell T."/>
            <person name="Morin E."/>
            <person name="Murat C."/>
            <person name="Riley R."/>
            <person name="Ohm R."/>
            <person name="Sun H."/>
            <person name="Tunlid A."/>
            <person name="Henrissat B."/>
            <person name="Grigoriev I.V."/>
            <person name="Hibbett D.S."/>
            <person name="Martin F."/>
        </authorList>
    </citation>
    <scope>NUCLEOTIDE SEQUENCE [LARGE SCALE GENOMIC DNA]</scope>
    <source>
        <strain evidence="3">441</strain>
    </source>
</reference>
<name>A0A0C9YUE7_9AGAM</name>
<dbReference type="AlphaFoldDB" id="A0A0C9YUE7"/>
<feature type="region of interest" description="Disordered" evidence="1">
    <location>
        <begin position="58"/>
        <end position="128"/>
    </location>
</feature>
<organism evidence="2 3">
    <name type="scientific">Pisolithus microcarpus 441</name>
    <dbReference type="NCBI Taxonomy" id="765257"/>
    <lineage>
        <taxon>Eukaryota</taxon>
        <taxon>Fungi</taxon>
        <taxon>Dikarya</taxon>
        <taxon>Basidiomycota</taxon>
        <taxon>Agaricomycotina</taxon>
        <taxon>Agaricomycetes</taxon>
        <taxon>Agaricomycetidae</taxon>
        <taxon>Boletales</taxon>
        <taxon>Sclerodermatineae</taxon>
        <taxon>Pisolithaceae</taxon>
        <taxon>Pisolithus</taxon>
    </lineage>
</organism>
<feature type="compositionally biased region" description="Polar residues" evidence="1">
    <location>
        <begin position="119"/>
        <end position="128"/>
    </location>
</feature>
<sequence>MLSDNDLATDLGSPSLSKDGSGSLFPLSSDQISPYQRINLNIPAGISFASRQCFGSLSDSGLSAGGSPPHSQLEQQLIDAQYLAGGNNSHGSQQQQQQQQQQSSLTARFIPRKGIQYLPQGNDSPPYN</sequence>